<gene>
    <name evidence="4" type="ORF">CXB51_001371</name>
</gene>
<dbReference type="Pfam" id="PF22936">
    <property type="entry name" value="Pol_BBD"/>
    <property type="match status" value="1"/>
</dbReference>
<dbReference type="InterPro" id="IPR025724">
    <property type="entry name" value="GAG-pre-integrase_dom"/>
</dbReference>
<keyword evidence="5" id="KW-1185">Reference proteome</keyword>
<dbReference type="AlphaFoldDB" id="A0A8J5ZK04"/>
<dbReference type="OrthoDB" id="1692315at2759"/>
<protein>
    <recommendedName>
        <fullName evidence="6">GAG-pre-integrase domain-containing protein</fullName>
    </recommendedName>
</protein>
<dbReference type="GO" id="GO:0003676">
    <property type="term" value="F:nucleic acid binding"/>
    <property type="evidence" value="ECO:0007669"/>
    <property type="project" value="InterPro"/>
</dbReference>
<dbReference type="Pfam" id="PF13976">
    <property type="entry name" value="gag_pre-integrs"/>
    <property type="match status" value="1"/>
</dbReference>
<feature type="region of interest" description="Disordered" evidence="1">
    <location>
        <begin position="52"/>
        <end position="85"/>
    </location>
</feature>
<organism evidence="4 5">
    <name type="scientific">Gossypium anomalum</name>
    <dbReference type="NCBI Taxonomy" id="47600"/>
    <lineage>
        <taxon>Eukaryota</taxon>
        <taxon>Viridiplantae</taxon>
        <taxon>Streptophyta</taxon>
        <taxon>Embryophyta</taxon>
        <taxon>Tracheophyta</taxon>
        <taxon>Spermatophyta</taxon>
        <taxon>Magnoliopsida</taxon>
        <taxon>eudicotyledons</taxon>
        <taxon>Gunneridae</taxon>
        <taxon>Pentapetalae</taxon>
        <taxon>rosids</taxon>
        <taxon>malvids</taxon>
        <taxon>Malvales</taxon>
        <taxon>Malvaceae</taxon>
        <taxon>Malvoideae</taxon>
        <taxon>Gossypium</taxon>
    </lineage>
</organism>
<feature type="compositionally biased region" description="Basic and acidic residues" evidence="1">
    <location>
        <begin position="52"/>
        <end position="63"/>
    </location>
</feature>
<sequence length="300" mass="34041">MKAVEVQYDKEVLGLILLCSLPPSYSTFRDMILYSCESLIVDEGEGLIALGRQDKNVDDDRGRTQKRNPRGKSKGRSKSSNRGQTCKFCKKKGHIKSECFKLQNKIKKETANQKSKEPEESGEVDIVEDYSNGELLVISVNNFKVSEEWILYSGYTFHMTPNRDWFTTYEIVSEDVILMGNNASCKIVGVGTIKLKMFDRVVRTLSGMRHIPELKRNLISLRQRKTVKLYVLQGSTVTGNAAVASSSLSDDDITRIWHMRLGYMSENDMAELSKRGLLDGQGICKLKFCEHCIFGKKKRV</sequence>
<dbReference type="EMBL" id="JAHUZN010000001">
    <property type="protein sequence ID" value="KAG8503323.1"/>
    <property type="molecule type" value="Genomic_DNA"/>
</dbReference>
<name>A0A8J5ZK04_9ROSI</name>
<dbReference type="SUPFAM" id="SSF57756">
    <property type="entry name" value="Retrovirus zinc finger-like domains"/>
    <property type="match status" value="1"/>
</dbReference>
<proteinExistence type="predicted"/>
<feature type="domain" description="Retrovirus-related Pol polyprotein from transposon TNT 1-94-like beta-barrel" evidence="3">
    <location>
        <begin position="149"/>
        <end position="224"/>
    </location>
</feature>
<reference evidence="4 5" key="1">
    <citation type="journal article" date="2021" name="bioRxiv">
        <title>The Gossypium anomalum genome as a resource for cotton improvement and evolutionary analysis of hybrid incompatibility.</title>
        <authorList>
            <person name="Grover C.E."/>
            <person name="Yuan D."/>
            <person name="Arick M.A."/>
            <person name="Miller E.R."/>
            <person name="Hu G."/>
            <person name="Peterson D.G."/>
            <person name="Wendel J.F."/>
            <person name="Udall J.A."/>
        </authorList>
    </citation>
    <scope>NUCLEOTIDE SEQUENCE [LARGE SCALE GENOMIC DNA]</scope>
    <source>
        <strain evidence="4">JFW-Udall</strain>
        <tissue evidence="4">Leaf</tissue>
    </source>
</reference>
<evidence type="ECO:0000313" key="5">
    <source>
        <dbReference type="Proteomes" id="UP000701853"/>
    </source>
</evidence>
<dbReference type="PANTHER" id="PTHR47592:SF27">
    <property type="entry name" value="OS08G0421700 PROTEIN"/>
    <property type="match status" value="1"/>
</dbReference>
<dbReference type="Proteomes" id="UP000701853">
    <property type="component" value="Chromosome 1"/>
</dbReference>
<feature type="compositionally biased region" description="Basic residues" evidence="1">
    <location>
        <begin position="64"/>
        <end position="79"/>
    </location>
</feature>
<evidence type="ECO:0000259" key="2">
    <source>
        <dbReference type="Pfam" id="PF13976"/>
    </source>
</evidence>
<dbReference type="InterPro" id="IPR036875">
    <property type="entry name" value="Znf_CCHC_sf"/>
</dbReference>
<evidence type="ECO:0000256" key="1">
    <source>
        <dbReference type="SAM" id="MobiDB-lite"/>
    </source>
</evidence>
<evidence type="ECO:0000259" key="3">
    <source>
        <dbReference type="Pfam" id="PF22936"/>
    </source>
</evidence>
<comment type="caution">
    <text evidence="4">The sequence shown here is derived from an EMBL/GenBank/DDBJ whole genome shotgun (WGS) entry which is preliminary data.</text>
</comment>
<dbReference type="GO" id="GO:0008270">
    <property type="term" value="F:zinc ion binding"/>
    <property type="evidence" value="ECO:0007669"/>
    <property type="project" value="InterPro"/>
</dbReference>
<evidence type="ECO:0008006" key="6">
    <source>
        <dbReference type="Google" id="ProtNLM"/>
    </source>
</evidence>
<accession>A0A8J5ZK04</accession>
<feature type="domain" description="GAG-pre-integrase" evidence="2">
    <location>
        <begin position="228"/>
        <end position="296"/>
    </location>
</feature>
<dbReference type="InterPro" id="IPR054722">
    <property type="entry name" value="PolX-like_BBD"/>
</dbReference>
<evidence type="ECO:0000313" key="4">
    <source>
        <dbReference type="EMBL" id="KAG8503323.1"/>
    </source>
</evidence>
<dbReference type="PANTHER" id="PTHR47592">
    <property type="entry name" value="PBF68 PROTEIN"/>
    <property type="match status" value="1"/>
</dbReference>